<evidence type="ECO:0000256" key="6">
    <source>
        <dbReference type="SAM" id="SignalP"/>
    </source>
</evidence>
<dbReference type="Proteomes" id="UP000178885">
    <property type="component" value="Unassembled WGS sequence"/>
</dbReference>
<feature type="chain" id="PRO_5009526810" description="peptidoglycan lytic exotransglycosylase" evidence="6">
    <location>
        <begin position="22"/>
        <end position="373"/>
    </location>
</feature>
<evidence type="ECO:0000313" key="8">
    <source>
        <dbReference type="EMBL" id="OGI47826.1"/>
    </source>
</evidence>
<dbReference type="Gene3D" id="2.40.40.10">
    <property type="entry name" value="RlpA-like domain"/>
    <property type="match status" value="1"/>
</dbReference>
<dbReference type="GO" id="GO:0009253">
    <property type="term" value="P:peptidoglycan catabolic process"/>
    <property type="evidence" value="ECO:0007669"/>
    <property type="project" value="TreeGrafter"/>
</dbReference>
<proteinExistence type="predicted"/>
<comment type="caution">
    <text evidence="8">The sequence shown here is derived from an EMBL/GenBank/DDBJ whole genome shotgun (WGS) entry which is preliminary data.</text>
</comment>
<dbReference type="STRING" id="1817760.A2151_01320"/>
<dbReference type="CDD" id="cd14485">
    <property type="entry name" value="mltA_like_LT_A"/>
    <property type="match status" value="1"/>
</dbReference>
<evidence type="ECO:0000256" key="4">
    <source>
        <dbReference type="ARBA" id="ARBA00023316"/>
    </source>
</evidence>
<organism evidence="8 9">
    <name type="scientific">Candidatus Muproteobacteria bacterium RBG_16_65_34</name>
    <dbReference type="NCBI Taxonomy" id="1817760"/>
    <lineage>
        <taxon>Bacteria</taxon>
        <taxon>Pseudomonadati</taxon>
        <taxon>Pseudomonadota</taxon>
        <taxon>Candidatus Muproteobacteria</taxon>
    </lineage>
</organism>
<reference evidence="8 9" key="1">
    <citation type="journal article" date="2016" name="Nat. Commun.">
        <title>Thousands of microbial genomes shed light on interconnected biogeochemical processes in an aquifer system.</title>
        <authorList>
            <person name="Anantharaman K."/>
            <person name="Brown C.T."/>
            <person name="Hug L.A."/>
            <person name="Sharon I."/>
            <person name="Castelle C.J."/>
            <person name="Probst A.J."/>
            <person name="Thomas B.C."/>
            <person name="Singh A."/>
            <person name="Wilkins M.J."/>
            <person name="Karaoz U."/>
            <person name="Brodie E.L."/>
            <person name="Williams K.H."/>
            <person name="Hubbard S.S."/>
            <person name="Banfield J.F."/>
        </authorList>
    </citation>
    <scope>NUCLEOTIDE SEQUENCE [LARGE SCALE GENOMIC DNA]</scope>
</reference>
<evidence type="ECO:0000256" key="5">
    <source>
        <dbReference type="ARBA" id="ARBA00030918"/>
    </source>
</evidence>
<sequence length="373" mass="41032">MLFLGAWSLLLASCIGLPARAPGVGAPVAWDALPGWVEERPAAAWPALLHTCKRMSARDPRWKELCVDAALFPDPDENTARAFFETRFQPRAVRNDSGGHDGLVTGYYEPLLEGSRAPSERFRYPIYQRPDDLLVVDLGELYPELKDRRLRGRVEGRRVVPYFSRAEIANGAAKRLAGRELVWVDDAVALFFLQIQGSGRVQLPDGSTLYVGYADQNGHPYQAIGKKLIELGALKPEEVNLESIRDWLKAHPVEARDVLNSNPSYVFFVLRDPTLPGPLGSLQAPLLPERAVAVDPAYIPLGAPVWLDTALSDGTSYRRLMFAQDTGGAIKGPVRADVFFGFGAEAERLAGAMKSRGRLYVLTPAARLDGARN</sequence>
<dbReference type="CDD" id="cd14668">
    <property type="entry name" value="mlta_B"/>
    <property type="match status" value="1"/>
</dbReference>
<dbReference type="Pfam" id="PF03562">
    <property type="entry name" value="MltA"/>
    <property type="match status" value="1"/>
</dbReference>
<dbReference type="Gene3D" id="2.40.240.50">
    <property type="entry name" value="Barwin-like endoglucanases"/>
    <property type="match status" value="1"/>
</dbReference>
<dbReference type="GO" id="GO:0071555">
    <property type="term" value="P:cell wall organization"/>
    <property type="evidence" value="ECO:0007669"/>
    <property type="project" value="UniProtKB-KW"/>
</dbReference>
<dbReference type="EMBL" id="MFSU01000045">
    <property type="protein sequence ID" value="OGI47826.1"/>
    <property type="molecule type" value="Genomic_DNA"/>
</dbReference>
<dbReference type="GO" id="GO:0004553">
    <property type="term" value="F:hydrolase activity, hydrolyzing O-glycosyl compounds"/>
    <property type="evidence" value="ECO:0007669"/>
    <property type="project" value="InterPro"/>
</dbReference>
<protein>
    <recommendedName>
        <fullName evidence="2">peptidoglycan lytic exotransglycosylase</fullName>
        <ecNumber evidence="2">4.2.2.n1</ecNumber>
    </recommendedName>
    <alternativeName>
        <fullName evidence="5">Murein hydrolase A</fullName>
    </alternativeName>
</protein>
<dbReference type="EC" id="4.2.2.n1" evidence="2"/>
<dbReference type="PANTHER" id="PTHR30124:SF0">
    <property type="entry name" value="MEMBRANE-BOUND LYTIC MUREIN TRANSGLYCOSYLASE A"/>
    <property type="match status" value="1"/>
</dbReference>
<feature type="domain" description="Lytic transglycosylase MltA" evidence="7">
    <location>
        <begin position="111"/>
        <end position="269"/>
    </location>
</feature>
<dbReference type="InterPro" id="IPR010611">
    <property type="entry name" value="3D_dom"/>
</dbReference>
<evidence type="ECO:0000256" key="2">
    <source>
        <dbReference type="ARBA" id="ARBA00012587"/>
    </source>
</evidence>
<dbReference type="Pfam" id="PF06725">
    <property type="entry name" value="3D"/>
    <property type="match status" value="1"/>
</dbReference>
<accession>A0A1F6TRY6</accession>
<evidence type="ECO:0000256" key="1">
    <source>
        <dbReference type="ARBA" id="ARBA00001420"/>
    </source>
</evidence>
<dbReference type="InterPro" id="IPR026044">
    <property type="entry name" value="MltA"/>
</dbReference>
<gene>
    <name evidence="8" type="ORF">A2151_01320</name>
</gene>
<name>A0A1F6TRY6_9PROT</name>
<keyword evidence="6" id="KW-0732">Signal</keyword>
<dbReference type="SUPFAM" id="SSF50685">
    <property type="entry name" value="Barwin-like endoglucanases"/>
    <property type="match status" value="1"/>
</dbReference>
<evidence type="ECO:0000313" key="9">
    <source>
        <dbReference type="Proteomes" id="UP000178885"/>
    </source>
</evidence>
<feature type="signal peptide" evidence="6">
    <location>
        <begin position="1"/>
        <end position="21"/>
    </location>
</feature>
<dbReference type="PANTHER" id="PTHR30124">
    <property type="entry name" value="MEMBRANE-BOUND LYTIC MUREIN TRANSGLYCOSYLASE A"/>
    <property type="match status" value="1"/>
</dbReference>
<dbReference type="InterPro" id="IPR036908">
    <property type="entry name" value="RlpA-like_sf"/>
</dbReference>
<keyword evidence="4" id="KW-0961">Cell wall biogenesis/degradation</keyword>
<dbReference type="AlphaFoldDB" id="A0A1F6TRY6"/>
<dbReference type="GO" id="GO:0009254">
    <property type="term" value="P:peptidoglycan turnover"/>
    <property type="evidence" value="ECO:0007669"/>
    <property type="project" value="InterPro"/>
</dbReference>
<dbReference type="GO" id="GO:0019867">
    <property type="term" value="C:outer membrane"/>
    <property type="evidence" value="ECO:0007669"/>
    <property type="project" value="InterPro"/>
</dbReference>
<dbReference type="InterPro" id="IPR005300">
    <property type="entry name" value="MltA_B"/>
</dbReference>
<dbReference type="PIRSF" id="PIRSF019422">
    <property type="entry name" value="MltA"/>
    <property type="match status" value="1"/>
</dbReference>
<dbReference type="SMART" id="SM00925">
    <property type="entry name" value="MltA"/>
    <property type="match status" value="1"/>
</dbReference>
<evidence type="ECO:0000259" key="7">
    <source>
        <dbReference type="SMART" id="SM00925"/>
    </source>
</evidence>
<evidence type="ECO:0000256" key="3">
    <source>
        <dbReference type="ARBA" id="ARBA00023239"/>
    </source>
</evidence>
<dbReference type="GO" id="GO:0008933">
    <property type="term" value="F:peptidoglycan lytic transglycosylase activity"/>
    <property type="evidence" value="ECO:0007669"/>
    <property type="project" value="TreeGrafter"/>
</dbReference>
<comment type="catalytic activity">
    <reaction evidence="1">
        <text>Exolytic cleavage of the (1-&gt;4)-beta-glycosidic linkage between N-acetylmuramic acid (MurNAc) and N-acetylglucosamine (GlcNAc) residues in peptidoglycan, from either the reducing or the non-reducing ends of the peptidoglycan chains, with concomitant formation of a 1,6-anhydrobond in the MurNAc residue.</text>
        <dbReference type="EC" id="4.2.2.n1"/>
    </reaction>
</comment>
<keyword evidence="3" id="KW-0456">Lyase</keyword>